<dbReference type="GO" id="GO:0005615">
    <property type="term" value="C:extracellular space"/>
    <property type="evidence" value="ECO:0007669"/>
    <property type="project" value="TreeGrafter"/>
</dbReference>
<gene>
    <name evidence="3" type="ORF">HCN44_005133</name>
</gene>
<name>A0A835CQF0_APHGI</name>
<evidence type="ECO:0000259" key="2">
    <source>
        <dbReference type="Pfam" id="PF10223"/>
    </source>
</evidence>
<reference evidence="3 4" key="1">
    <citation type="submission" date="2020-08" db="EMBL/GenBank/DDBJ databases">
        <title>Aphidius gifuensis genome sequencing and assembly.</title>
        <authorList>
            <person name="Du Z."/>
        </authorList>
    </citation>
    <scope>NUCLEOTIDE SEQUENCE [LARGE SCALE GENOMIC DNA]</scope>
    <source>
        <strain evidence="3">YNYX2018</strain>
        <tissue evidence="3">Adults</tissue>
    </source>
</reference>
<dbReference type="OrthoDB" id="413402at2759"/>
<organism evidence="3 4">
    <name type="scientific">Aphidius gifuensis</name>
    <name type="common">Parasitoid wasp</name>
    <dbReference type="NCBI Taxonomy" id="684658"/>
    <lineage>
        <taxon>Eukaryota</taxon>
        <taxon>Metazoa</taxon>
        <taxon>Ecdysozoa</taxon>
        <taxon>Arthropoda</taxon>
        <taxon>Hexapoda</taxon>
        <taxon>Insecta</taxon>
        <taxon>Pterygota</taxon>
        <taxon>Neoptera</taxon>
        <taxon>Endopterygota</taxon>
        <taxon>Hymenoptera</taxon>
        <taxon>Apocrita</taxon>
        <taxon>Ichneumonoidea</taxon>
        <taxon>Braconidae</taxon>
        <taxon>Aphidiinae</taxon>
        <taxon>Aphidius</taxon>
    </lineage>
</organism>
<sequence length="285" mass="31422">MADEWDNPQVFFNKKSENITWAHAVNSQQKLQESLSNDAIMMLEADVSLIDGNDSTPMMAHSSKDKSDLSLEKFIETVIISNNKTKKGIKLDFKTIEAFNASHAVLQKQGPNMTFPVFLNADILKGHLNATKTPVDADAFLTSAVKILPKSILSIGWTTPDTMKGLKANESYTKENIDAMLEKIKMITSTQPITYPVRANLAVNSISVLSDLIEKSKNNNASLTIWTAKDDTFNKTLLDKLIKDIGSDKVYVDLPTDKPKSSAIRFGANTIGITLTLLLVINGLF</sequence>
<keyword evidence="4" id="KW-1185">Reference proteome</keyword>
<evidence type="ECO:0000256" key="1">
    <source>
        <dbReference type="ARBA" id="ARBA00044953"/>
    </source>
</evidence>
<evidence type="ECO:0000313" key="4">
    <source>
        <dbReference type="Proteomes" id="UP000639338"/>
    </source>
</evidence>
<dbReference type="PANTHER" id="PTHR21184">
    <property type="entry name" value="MENORIN (DENDRITIC BRANCHING PROTEIN)"/>
    <property type="match status" value="1"/>
</dbReference>
<dbReference type="Proteomes" id="UP000639338">
    <property type="component" value="Unassembled WGS sequence"/>
</dbReference>
<comment type="similarity">
    <text evidence="1">Belongs to the menorin family.</text>
</comment>
<protein>
    <recommendedName>
        <fullName evidence="2">Menorin-like domain-containing protein</fullName>
    </recommendedName>
</protein>
<proteinExistence type="inferred from homology"/>
<dbReference type="PANTHER" id="PTHR21184:SF6">
    <property type="entry name" value="CONSERVED PLASMA MEMBRANE PROTEIN"/>
    <property type="match status" value="1"/>
</dbReference>
<dbReference type="Pfam" id="PF10223">
    <property type="entry name" value="Menorin_N"/>
    <property type="match status" value="1"/>
</dbReference>
<dbReference type="AlphaFoldDB" id="A0A835CQF0"/>
<accession>A0A835CQF0</accession>
<dbReference type="EMBL" id="JACMRX010000003">
    <property type="protein sequence ID" value="KAF7992789.1"/>
    <property type="molecule type" value="Genomic_DNA"/>
</dbReference>
<evidence type="ECO:0000313" key="3">
    <source>
        <dbReference type="EMBL" id="KAF7992789.1"/>
    </source>
</evidence>
<comment type="caution">
    <text evidence="3">The sequence shown here is derived from an EMBL/GenBank/DDBJ whole genome shotgun (WGS) entry which is preliminary data.</text>
</comment>
<feature type="domain" description="Menorin-like" evidence="2">
    <location>
        <begin position="18"/>
        <end position="257"/>
    </location>
</feature>
<dbReference type="InterPro" id="IPR019356">
    <property type="entry name" value="Menorin_dom"/>
</dbReference>